<evidence type="ECO:0000256" key="10">
    <source>
        <dbReference type="SAM" id="MobiDB-lite"/>
    </source>
</evidence>
<name>A0ABP0G7J8_CLALP</name>
<dbReference type="InterPro" id="IPR024940">
    <property type="entry name" value="TCF/LEF"/>
</dbReference>
<feature type="compositionally biased region" description="Basic and acidic residues" evidence="10">
    <location>
        <begin position="23"/>
        <end position="47"/>
    </location>
</feature>
<feature type="region of interest" description="Disordered" evidence="10">
    <location>
        <begin position="323"/>
        <end position="349"/>
    </location>
</feature>
<comment type="similarity">
    <text evidence="2">Belongs to the TCF/LEF family.</text>
</comment>
<accession>A0ABP0G7J8</accession>
<evidence type="ECO:0000259" key="11">
    <source>
        <dbReference type="PROSITE" id="PS50118"/>
    </source>
</evidence>
<feature type="compositionally biased region" description="Low complexity" evidence="10">
    <location>
        <begin position="210"/>
        <end position="242"/>
    </location>
</feature>
<dbReference type="EMBL" id="CAWYQH010000106">
    <property type="protein sequence ID" value="CAK8687804.1"/>
    <property type="molecule type" value="Genomic_DNA"/>
</dbReference>
<keyword evidence="5 9" id="KW-0238">DNA-binding</keyword>
<evidence type="ECO:0000256" key="8">
    <source>
        <dbReference type="ARBA" id="ARBA00023242"/>
    </source>
</evidence>
<dbReference type="InterPro" id="IPR036910">
    <property type="entry name" value="HMG_box_dom_sf"/>
</dbReference>
<dbReference type="PANTHER" id="PTHR10373:SF38">
    <property type="entry name" value="PROTEIN PANGOLIN, ISOFORM J"/>
    <property type="match status" value="1"/>
</dbReference>
<evidence type="ECO:0000256" key="6">
    <source>
        <dbReference type="ARBA" id="ARBA00023159"/>
    </source>
</evidence>
<evidence type="ECO:0000313" key="12">
    <source>
        <dbReference type="EMBL" id="CAK8687804.1"/>
    </source>
</evidence>
<evidence type="ECO:0000256" key="2">
    <source>
        <dbReference type="ARBA" id="ARBA00006569"/>
    </source>
</evidence>
<evidence type="ECO:0000256" key="9">
    <source>
        <dbReference type="PROSITE-ProRule" id="PRU00267"/>
    </source>
</evidence>
<reference evidence="12 13" key="1">
    <citation type="submission" date="2024-02" db="EMBL/GenBank/DDBJ databases">
        <authorList>
            <person name="Daric V."/>
            <person name="Darras S."/>
        </authorList>
    </citation>
    <scope>NUCLEOTIDE SEQUENCE [LARGE SCALE GENOMIC DNA]</scope>
</reference>
<sequence length="443" mass="48090">MLPHTGISLSGAMMNGQGGGKALSDKKSLNPDQAPAKRRENKSEKPTRPYVKKPLNAFMIYMKEQRAQVVAECTLKESAAINQILGRKWHSLNRDEQQKYYEMARKERQLHMQMFPGWSARDNYGKRKKRKKEKAQDCTAQNPKKCRAVYGLEQQQLWCAPCRRKKKCIRYQHDDDSDDGSETSPSHYQTSPDDSMSQSMVANQSSTFDSTEQSMTSQSSTSGIGSSVESHSGSSLLGERLSPPQPLNEQIKQEKSPPQPLDQGSGNPAKGVIGNPLELFHPPTSNFHSGSNDGCHDNCAKRVRGRDTSDQFSNGKDNCYRGMNGVEKSVPEARGRRSNSGPLDLQRGQNLFNTPVLSPNGMGLNSPHANPSLFPQFSYLAAAARLPPTSALSGIMGFPGLKGLGSPMGMGMGLTGPGTSVAAGGHPGANAARHVTSALEGKS</sequence>
<dbReference type="Gene3D" id="1.10.30.10">
    <property type="entry name" value="High mobility group box domain"/>
    <property type="match status" value="1"/>
</dbReference>
<dbReference type="Proteomes" id="UP001642483">
    <property type="component" value="Unassembled WGS sequence"/>
</dbReference>
<feature type="domain" description="HMG box" evidence="11">
    <location>
        <begin position="51"/>
        <end position="119"/>
    </location>
</feature>
<feature type="compositionally biased region" description="Polar residues" evidence="10">
    <location>
        <begin position="182"/>
        <end position="209"/>
    </location>
</feature>
<feature type="compositionally biased region" description="Polar residues" evidence="10">
    <location>
        <begin position="283"/>
        <end position="292"/>
    </location>
</feature>
<comment type="subcellular location">
    <subcellularLocation>
        <location evidence="1">Nucleus</location>
    </subcellularLocation>
</comment>
<feature type="DNA-binding region" description="HMG box" evidence="9">
    <location>
        <begin position="51"/>
        <end position="119"/>
    </location>
</feature>
<evidence type="ECO:0000256" key="3">
    <source>
        <dbReference type="ARBA" id="ARBA00022687"/>
    </source>
</evidence>
<keyword evidence="3" id="KW-0879">Wnt signaling pathway</keyword>
<keyword evidence="6" id="KW-0010">Activator</keyword>
<evidence type="ECO:0000256" key="4">
    <source>
        <dbReference type="ARBA" id="ARBA00023015"/>
    </source>
</evidence>
<dbReference type="CDD" id="cd21996">
    <property type="entry name" value="HMG-box_TCF7-like"/>
    <property type="match status" value="1"/>
</dbReference>
<dbReference type="PANTHER" id="PTHR10373">
    <property type="entry name" value="TRANSCRIPTION FACTOR 7 FAMILY MEMBER"/>
    <property type="match status" value="1"/>
</dbReference>
<keyword evidence="8 9" id="KW-0539">Nucleus</keyword>
<evidence type="ECO:0000256" key="5">
    <source>
        <dbReference type="ARBA" id="ARBA00023125"/>
    </source>
</evidence>
<keyword evidence="7" id="KW-0804">Transcription</keyword>
<evidence type="ECO:0000313" key="13">
    <source>
        <dbReference type="Proteomes" id="UP001642483"/>
    </source>
</evidence>
<protein>
    <recommendedName>
        <fullName evidence="11">HMG box domain-containing protein</fullName>
    </recommendedName>
</protein>
<proteinExistence type="inferred from homology"/>
<dbReference type="Pfam" id="PF00505">
    <property type="entry name" value="HMG_box"/>
    <property type="match status" value="1"/>
</dbReference>
<feature type="region of interest" description="Disordered" evidence="10">
    <location>
        <begin position="119"/>
        <end position="140"/>
    </location>
</feature>
<dbReference type="SMART" id="SM01366">
    <property type="entry name" value="c-clamp"/>
    <property type="match status" value="1"/>
</dbReference>
<dbReference type="SMART" id="SM00398">
    <property type="entry name" value="HMG"/>
    <property type="match status" value="1"/>
</dbReference>
<dbReference type="InterPro" id="IPR009071">
    <property type="entry name" value="HMG_box_dom"/>
</dbReference>
<evidence type="ECO:0000256" key="7">
    <source>
        <dbReference type="ARBA" id="ARBA00023163"/>
    </source>
</evidence>
<organism evidence="12 13">
    <name type="scientific">Clavelina lepadiformis</name>
    <name type="common">Light-bulb sea squirt</name>
    <name type="synonym">Ascidia lepadiformis</name>
    <dbReference type="NCBI Taxonomy" id="159417"/>
    <lineage>
        <taxon>Eukaryota</taxon>
        <taxon>Metazoa</taxon>
        <taxon>Chordata</taxon>
        <taxon>Tunicata</taxon>
        <taxon>Ascidiacea</taxon>
        <taxon>Aplousobranchia</taxon>
        <taxon>Clavelinidae</taxon>
        <taxon>Clavelina</taxon>
    </lineage>
</organism>
<evidence type="ECO:0000256" key="1">
    <source>
        <dbReference type="ARBA" id="ARBA00004123"/>
    </source>
</evidence>
<keyword evidence="4" id="KW-0805">Transcription regulation</keyword>
<dbReference type="PROSITE" id="PS50118">
    <property type="entry name" value="HMG_BOX_2"/>
    <property type="match status" value="1"/>
</dbReference>
<feature type="region of interest" description="Disordered" evidence="10">
    <location>
        <begin position="423"/>
        <end position="443"/>
    </location>
</feature>
<gene>
    <name evidence="12" type="ORF">CVLEPA_LOCUS19864</name>
</gene>
<comment type="caution">
    <text evidence="12">The sequence shown here is derived from an EMBL/GenBank/DDBJ whole genome shotgun (WGS) entry which is preliminary data.</text>
</comment>
<dbReference type="SUPFAM" id="SSF47095">
    <property type="entry name" value="HMG-box"/>
    <property type="match status" value="1"/>
</dbReference>
<feature type="region of interest" description="Disordered" evidence="10">
    <location>
        <begin position="1"/>
        <end position="49"/>
    </location>
</feature>
<feature type="region of interest" description="Disordered" evidence="10">
    <location>
        <begin position="172"/>
        <end position="292"/>
    </location>
</feature>
<keyword evidence="13" id="KW-1185">Reference proteome</keyword>